<comment type="function">
    <text evidence="7">Cleaves peptides in various proteins in a process that requires ATP hydrolysis. Has a chymotrypsin-like activity. Plays a major role in the degradation of misfolded proteins.</text>
</comment>
<evidence type="ECO:0000256" key="3">
    <source>
        <dbReference type="ARBA" id="ARBA00022670"/>
    </source>
</evidence>
<dbReference type="PANTHER" id="PTHR10381:SF70">
    <property type="entry name" value="ATP-DEPENDENT CLP PROTEASE PROTEOLYTIC SUBUNIT"/>
    <property type="match status" value="1"/>
</dbReference>
<evidence type="ECO:0000256" key="5">
    <source>
        <dbReference type="ARBA" id="ARBA00022825"/>
    </source>
</evidence>
<proteinExistence type="inferred from homology"/>
<feature type="active site" evidence="7 8">
    <location>
        <position position="144"/>
    </location>
</feature>
<dbReference type="PRINTS" id="PR00127">
    <property type="entry name" value="CLPPROTEASEP"/>
</dbReference>
<gene>
    <name evidence="7" type="primary">clpP</name>
    <name evidence="11" type="ORF">MBSD_n0741</name>
</gene>
<feature type="region of interest" description="Disordered" evidence="10">
    <location>
        <begin position="1"/>
        <end position="21"/>
    </location>
</feature>
<dbReference type="EMBL" id="DF970160">
    <property type="protein sequence ID" value="GAP65451.1"/>
    <property type="molecule type" value="Genomic_DNA"/>
</dbReference>
<evidence type="ECO:0000256" key="1">
    <source>
        <dbReference type="ARBA" id="ARBA00007039"/>
    </source>
</evidence>
<evidence type="ECO:0000256" key="2">
    <source>
        <dbReference type="ARBA" id="ARBA00022490"/>
    </source>
</evidence>
<dbReference type="GO" id="GO:0009368">
    <property type="term" value="C:endopeptidase Clp complex"/>
    <property type="evidence" value="ECO:0007669"/>
    <property type="project" value="TreeGrafter"/>
</dbReference>
<dbReference type="AlphaFoldDB" id="A0A0K8QL66"/>
<keyword evidence="4 7" id="KW-0378">Hydrolase</keyword>
<dbReference type="GO" id="GO:0004176">
    <property type="term" value="F:ATP-dependent peptidase activity"/>
    <property type="evidence" value="ECO:0007669"/>
    <property type="project" value="InterPro"/>
</dbReference>
<dbReference type="EC" id="3.4.21.92" evidence="7"/>
<accession>A0A0K8QL66</accession>
<protein>
    <recommendedName>
        <fullName evidence="7 9">ATP-dependent Clp protease proteolytic subunit</fullName>
        <ecNumber evidence="7">3.4.21.92</ecNumber>
    </recommendedName>
    <alternativeName>
        <fullName evidence="7">Endopeptidase Clp</fullName>
    </alternativeName>
</protein>
<evidence type="ECO:0000313" key="12">
    <source>
        <dbReference type="Proteomes" id="UP000253740"/>
    </source>
</evidence>
<keyword evidence="3 7" id="KW-0645">Protease</keyword>
<comment type="subcellular location">
    <subcellularLocation>
        <location evidence="7">Cytoplasm</location>
    </subcellularLocation>
</comment>
<dbReference type="InterPro" id="IPR033135">
    <property type="entry name" value="ClpP_His_AS"/>
</dbReference>
<dbReference type="PROSITE" id="PS00382">
    <property type="entry name" value="CLP_PROTEASE_HIS"/>
    <property type="match status" value="1"/>
</dbReference>
<organism evidence="11">
    <name type="scientific">Mizugakiibacter sediminis</name>
    <dbReference type="NCBI Taxonomy" id="1475481"/>
    <lineage>
        <taxon>Bacteria</taxon>
        <taxon>Pseudomonadati</taxon>
        <taxon>Pseudomonadota</taxon>
        <taxon>Gammaproteobacteria</taxon>
        <taxon>Lysobacterales</taxon>
        <taxon>Rhodanobacteraceae</taxon>
        <taxon>Mizugakiibacter</taxon>
    </lineage>
</organism>
<evidence type="ECO:0000256" key="6">
    <source>
        <dbReference type="ARBA" id="ARBA00034021"/>
    </source>
</evidence>
<dbReference type="Pfam" id="PF00574">
    <property type="entry name" value="CLP_protease"/>
    <property type="match status" value="1"/>
</dbReference>
<dbReference type="PANTHER" id="PTHR10381">
    <property type="entry name" value="ATP-DEPENDENT CLP PROTEASE PROTEOLYTIC SUBUNIT"/>
    <property type="match status" value="1"/>
</dbReference>
<dbReference type="GO" id="GO:0051117">
    <property type="term" value="F:ATPase binding"/>
    <property type="evidence" value="ECO:0007669"/>
    <property type="project" value="TreeGrafter"/>
</dbReference>
<dbReference type="GO" id="GO:0006515">
    <property type="term" value="P:protein quality control for misfolded or incompletely synthesized proteins"/>
    <property type="evidence" value="ECO:0007669"/>
    <property type="project" value="TreeGrafter"/>
</dbReference>
<evidence type="ECO:0000256" key="10">
    <source>
        <dbReference type="SAM" id="MobiDB-lite"/>
    </source>
</evidence>
<dbReference type="GO" id="GO:0005737">
    <property type="term" value="C:cytoplasm"/>
    <property type="evidence" value="ECO:0007669"/>
    <property type="project" value="UniProtKB-SubCell"/>
</dbReference>
<dbReference type="GO" id="GO:0004252">
    <property type="term" value="F:serine-type endopeptidase activity"/>
    <property type="evidence" value="ECO:0007669"/>
    <property type="project" value="UniProtKB-UniRule"/>
</dbReference>
<dbReference type="SUPFAM" id="SSF52096">
    <property type="entry name" value="ClpP/crotonase"/>
    <property type="match status" value="1"/>
</dbReference>
<evidence type="ECO:0000313" key="11">
    <source>
        <dbReference type="EMBL" id="GAP65451.1"/>
    </source>
</evidence>
<dbReference type="STRING" id="1475481.GCA_000953855_00751"/>
<evidence type="ECO:0000256" key="4">
    <source>
        <dbReference type="ARBA" id="ARBA00022801"/>
    </source>
</evidence>
<keyword evidence="5 7" id="KW-0720">Serine protease</keyword>
<reference evidence="11" key="1">
    <citation type="submission" date="2015-08" db="EMBL/GenBank/DDBJ databases">
        <title>Complete DNA Sequence of Pseudomonas syringae pv. actinidiae, the Causal Agent of Kiwifruit Canker Disease.</title>
        <authorList>
            <person name="Rikkerink E.H.A."/>
            <person name="Fineran P.C."/>
        </authorList>
    </citation>
    <scope>NUCLEOTIDE SEQUENCE</scope>
    <source>
        <strain evidence="11">SkMP5</strain>
    </source>
</reference>
<dbReference type="Gene3D" id="3.90.226.10">
    <property type="entry name" value="2-enoyl-CoA Hydratase, Chain A, domain 1"/>
    <property type="match status" value="1"/>
</dbReference>
<evidence type="ECO:0000256" key="8">
    <source>
        <dbReference type="PROSITE-ProRule" id="PRU10086"/>
    </source>
</evidence>
<evidence type="ECO:0000256" key="7">
    <source>
        <dbReference type="HAMAP-Rule" id="MF_00444"/>
    </source>
</evidence>
<comment type="similarity">
    <text evidence="1 7 9">Belongs to the peptidase S14 family.</text>
</comment>
<dbReference type="InterPro" id="IPR023562">
    <property type="entry name" value="ClpP/TepA"/>
</dbReference>
<sequence length="218" mass="23948">MHGDNGAPIQKAPTEDRTMLDPITRLDEGATAEAAEKKSPDIEQRLFKARTILIYGGINQKLAERVTARLLAMQAESDAPITIFINSQGGHVESGDTIYDMIKFVKPEVRIIGTGWVASAGALIYSAAQRKNRYSLPNTRFMLHQPSGGAGGTASDIEIHAREILRMRERLDQIFARETGQPLECVSRDTERDHWMTAAEAKEYGLVGSIIGSANELP</sequence>
<dbReference type="Proteomes" id="UP000253740">
    <property type="component" value="Unassembled WGS sequence"/>
</dbReference>
<name>A0A0K8QL66_9GAMM</name>
<evidence type="ECO:0000256" key="9">
    <source>
        <dbReference type="RuleBase" id="RU003567"/>
    </source>
</evidence>
<comment type="catalytic activity">
    <reaction evidence="6 7 8">
        <text>Hydrolysis of proteins to small peptides in the presence of ATP and magnesium. alpha-casein is the usual test substrate. In the absence of ATP, only oligopeptides shorter than five residues are hydrolyzed (such as succinyl-Leu-Tyr-|-NHMec, and Leu-Tyr-Leu-|-Tyr-Trp, in which cleavage of the -Tyr-|-Leu- and -Tyr-|-Trp bonds also occurs).</text>
        <dbReference type="EC" id="3.4.21.92"/>
    </reaction>
</comment>
<dbReference type="NCBIfam" id="NF009205">
    <property type="entry name" value="PRK12553.1"/>
    <property type="match status" value="1"/>
</dbReference>
<dbReference type="InterPro" id="IPR029045">
    <property type="entry name" value="ClpP/crotonase-like_dom_sf"/>
</dbReference>
<comment type="subunit">
    <text evidence="7">Fourteen ClpP subunits assemble into 2 heptameric rings which stack back to back to give a disk-like structure with a central cavity, resembling the structure of eukaryotic proteasomes.</text>
</comment>
<keyword evidence="2 7" id="KW-0963">Cytoplasm</keyword>
<dbReference type="HAMAP" id="MF_00444">
    <property type="entry name" value="ClpP"/>
    <property type="match status" value="1"/>
</dbReference>
<feature type="active site" description="Nucleophile" evidence="7">
    <location>
        <position position="119"/>
    </location>
</feature>
<dbReference type="InterPro" id="IPR001907">
    <property type="entry name" value="ClpP"/>
</dbReference>
<dbReference type="CDD" id="cd07017">
    <property type="entry name" value="S14_ClpP_2"/>
    <property type="match status" value="1"/>
</dbReference>
<keyword evidence="12" id="KW-1185">Reference proteome</keyword>